<feature type="region of interest" description="Disordered" evidence="2">
    <location>
        <begin position="681"/>
        <end position="705"/>
    </location>
</feature>
<dbReference type="InterPro" id="IPR014710">
    <property type="entry name" value="RmlC-like_jellyroll"/>
</dbReference>
<dbReference type="InterPro" id="IPR019734">
    <property type="entry name" value="TPR_rpt"/>
</dbReference>
<dbReference type="AlphaFoldDB" id="A0A024URN7"/>
<dbReference type="PANTHER" id="PTHR23011:SF28">
    <property type="entry name" value="CYCLIC NUCLEOTIDE-BINDING DOMAIN CONTAINING PROTEIN"/>
    <property type="match status" value="1"/>
</dbReference>
<dbReference type="PROSITE" id="PS50005">
    <property type="entry name" value="TPR"/>
    <property type="match status" value="1"/>
</dbReference>
<evidence type="ECO:0000259" key="3">
    <source>
        <dbReference type="PROSITE" id="PS50042"/>
    </source>
</evidence>
<sequence>MDAPAEPRRQSVSAPASGVTLEQNARLVARSWNFRAKQRRKFSTTNLDRPLTEGSMPYNYDSTFTQSVIKCALPMACTSRRRTSKTRRSDVAISPMNDVDLTYDQLFEREVVKIPPRLELASQAESLNKLIQRAEAASSYSFCKSLIRTEDTTIPVVRRVRRHASLAKLLSKEPLAPGDEEQLDAEVEPESVDQDVVVDTQDQMHMVAKFRCLMNRDVTLVHVLPHGGNLPLNALVTEAWTTYSDGRYKECMAQLKKCCVMNTDAANRPMLFFNQAVVQAHLGNFNMAMADLNEAIKLDPDVPRYYKLRSVFWRVQEKYIEASRDSKRAVSIEQNQAGHKHAHQLARKALKAITMVHENAPHVKTSKDVFQDAYETPPSSRSLAQLDILIDQSSRIPCLAKLQHDILHALWRNLVFAGWPNETIVHVSKSTISMYIVLEGTVTVHTEQHGVKQIQQTLQPGSIFSEATISTNLWADTTLEAMTACRVLMLEHVVFKHTMKKVMMEGASARAAFFTSTGIFGEWSEEQRNTLGVLSENFNFNAGDVIVTEGAVAMHLYFVQSGLCGAVRLLGAEQTRIQVAMLSSGDVFGEAAVLDPIHGSFPFTIVANTICKIIRVEKNYLNKKNGFELLRLGSVTKTILSKIQQFSVRCPQDKLLVQMIRDSCSWKLERKKVLSAFAKDMSKASGKLPRVQSEPQLSKYELPNS</sequence>
<gene>
    <name evidence="4" type="ORF">H310_01421</name>
</gene>
<dbReference type="STRING" id="157072.A0A024URN7"/>
<dbReference type="SUPFAM" id="SSF51206">
    <property type="entry name" value="cAMP-binding domain-like"/>
    <property type="match status" value="2"/>
</dbReference>
<dbReference type="PROSITE" id="PS00888">
    <property type="entry name" value="CNMP_BINDING_1"/>
    <property type="match status" value="1"/>
</dbReference>
<dbReference type="PANTHER" id="PTHR23011">
    <property type="entry name" value="CYCLIC NUCLEOTIDE-BINDING DOMAIN CONTAINING PROTEIN"/>
    <property type="match status" value="1"/>
</dbReference>
<dbReference type="OrthoDB" id="166212at2759"/>
<dbReference type="SMART" id="SM00100">
    <property type="entry name" value="cNMP"/>
    <property type="match status" value="2"/>
</dbReference>
<evidence type="ECO:0000313" key="4">
    <source>
        <dbReference type="EMBL" id="ETW08939.1"/>
    </source>
</evidence>
<evidence type="ECO:0000256" key="1">
    <source>
        <dbReference type="PROSITE-ProRule" id="PRU00339"/>
    </source>
</evidence>
<dbReference type="CDD" id="cd00038">
    <property type="entry name" value="CAP_ED"/>
    <property type="match status" value="2"/>
</dbReference>
<organism evidence="4">
    <name type="scientific">Aphanomyces invadans</name>
    <dbReference type="NCBI Taxonomy" id="157072"/>
    <lineage>
        <taxon>Eukaryota</taxon>
        <taxon>Sar</taxon>
        <taxon>Stramenopiles</taxon>
        <taxon>Oomycota</taxon>
        <taxon>Saprolegniomycetes</taxon>
        <taxon>Saprolegniales</taxon>
        <taxon>Verrucalvaceae</taxon>
        <taxon>Aphanomyces</taxon>
    </lineage>
</organism>
<evidence type="ECO:0000256" key="2">
    <source>
        <dbReference type="SAM" id="MobiDB-lite"/>
    </source>
</evidence>
<keyword evidence="1" id="KW-0802">TPR repeat</keyword>
<dbReference type="GeneID" id="20078471"/>
<dbReference type="Gene3D" id="2.60.120.10">
    <property type="entry name" value="Jelly Rolls"/>
    <property type="match status" value="2"/>
</dbReference>
<feature type="repeat" description="TPR" evidence="1">
    <location>
        <begin position="269"/>
        <end position="302"/>
    </location>
</feature>
<dbReference type="InterPro" id="IPR000595">
    <property type="entry name" value="cNMP-bd_dom"/>
</dbReference>
<dbReference type="eggNOG" id="KOG0614">
    <property type="taxonomic scope" value="Eukaryota"/>
</dbReference>
<reference evidence="4" key="1">
    <citation type="submission" date="2013-12" db="EMBL/GenBank/DDBJ databases">
        <title>The Genome Sequence of Aphanomyces invadans NJM9701.</title>
        <authorList>
            <consortium name="The Broad Institute Genomics Platform"/>
            <person name="Russ C."/>
            <person name="Tyler B."/>
            <person name="van West P."/>
            <person name="Dieguez-Uribeondo J."/>
            <person name="Young S.K."/>
            <person name="Zeng Q."/>
            <person name="Gargeya S."/>
            <person name="Fitzgerald M."/>
            <person name="Abouelleil A."/>
            <person name="Alvarado L."/>
            <person name="Chapman S.B."/>
            <person name="Gainer-Dewar J."/>
            <person name="Goldberg J."/>
            <person name="Griggs A."/>
            <person name="Gujja S."/>
            <person name="Hansen M."/>
            <person name="Howarth C."/>
            <person name="Imamovic A."/>
            <person name="Ireland A."/>
            <person name="Larimer J."/>
            <person name="McCowan C."/>
            <person name="Murphy C."/>
            <person name="Pearson M."/>
            <person name="Poon T.W."/>
            <person name="Priest M."/>
            <person name="Roberts A."/>
            <person name="Saif S."/>
            <person name="Shea T."/>
            <person name="Sykes S."/>
            <person name="Wortman J."/>
            <person name="Nusbaum C."/>
            <person name="Birren B."/>
        </authorList>
    </citation>
    <scope>NUCLEOTIDE SEQUENCE [LARGE SCALE GENOMIC DNA]</scope>
    <source>
        <strain evidence="4">NJM9701</strain>
    </source>
</reference>
<dbReference type="EMBL" id="KI913953">
    <property type="protein sequence ID" value="ETW08939.1"/>
    <property type="molecule type" value="Genomic_DNA"/>
</dbReference>
<dbReference type="PROSITE" id="PS50042">
    <property type="entry name" value="CNMP_BINDING_3"/>
    <property type="match status" value="2"/>
</dbReference>
<accession>A0A024URN7</accession>
<name>A0A024URN7_9STRA</name>
<feature type="domain" description="Cyclic nucleotide-binding" evidence="3">
    <location>
        <begin position="405"/>
        <end position="499"/>
    </location>
</feature>
<dbReference type="InterPro" id="IPR018488">
    <property type="entry name" value="cNMP-bd_CS"/>
</dbReference>
<proteinExistence type="predicted"/>
<dbReference type="Pfam" id="PF00027">
    <property type="entry name" value="cNMP_binding"/>
    <property type="match status" value="2"/>
</dbReference>
<dbReference type="Gene3D" id="1.25.40.10">
    <property type="entry name" value="Tetratricopeptide repeat domain"/>
    <property type="match status" value="1"/>
</dbReference>
<dbReference type="InterPro" id="IPR018490">
    <property type="entry name" value="cNMP-bd_dom_sf"/>
</dbReference>
<dbReference type="InterPro" id="IPR011990">
    <property type="entry name" value="TPR-like_helical_dom_sf"/>
</dbReference>
<protein>
    <recommendedName>
        <fullName evidence="3">Cyclic nucleotide-binding domain-containing protein</fullName>
    </recommendedName>
</protein>
<dbReference type="RefSeq" id="XP_008862744.1">
    <property type="nucleotide sequence ID" value="XM_008864522.1"/>
</dbReference>
<dbReference type="SUPFAM" id="SSF48452">
    <property type="entry name" value="TPR-like"/>
    <property type="match status" value="1"/>
</dbReference>
<dbReference type="SMART" id="SM00028">
    <property type="entry name" value="TPR"/>
    <property type="match status" value="2"/>
</dbReference>
<dbReference type="VEuPathDB" id="FungiDB:H310_01421"/>
<feature type="domain" description="Cyclic nucleotide-binding" evidence="3">
    <location>
        <begin position="519"/>
        <end position="623"/>
    </location>
</feature>